<reference evidence="2 3" key="1">
    <citation type="submission" date="2016-03" db="EMBL/GenBank/DDBJ databases">
        <title>The draft genome sequence of Fonsecaea nubica causative agent of cutaneous subcutaneous infection in human host.</title>
        <authorList>
            <person name="Costa F."/>
            <person name="Sybren D.H."/>
            <person name="Raittz R.T."/>
            <person name="Weiss V.A."/>
            <person name="Leao A.C."/>
            <person name="Gomes R."/>
            <person name="De Souza E.M."/>
            <person name="Pedrosa F.O."/>
            <person name="Steffens M.B."/>
            <person name="Bombassaro A."/>
            <person name="Tadra-Sfeir M.Z."/>
            <person name="Moreno L.F."/>
            <person name="Najafzadeh M.J."/>
            <person name="Felipe M.S."/>
            <person name="Teixeira M."/>
            <person name="Sun J."/>
            <person name="Xi L."/>
            <person name="Castro M.A."/>
            <person name="Vicente V.A."/>
        </authorList>
    </citation>
    <scope>NUCLEOTIDE SEQUENCE [LARGE SCALE GENOMIC DNA]</scope>
    <source>
        <strain evidence="2 3">CBS 269.64</strain>
    </source>
</reference>
<feature type="compositionally biased region" description="Low complexity" evidence="1">
    <location>
        <begin position="128"/>
        <end position="146"/>
    </location>
</feature>
<feature type="region of interest" description="Disordered" evidence="1">
    <location>
        <begin position="118"/>
        <end position="171"/>
    </location>
</feature>
<name>A0A178CXB3_9EURO</name>
<evidence type="ECO:0000313" key="3">
    <source>
        <dbReference type="Proteomes" id="UP000185904"/>
    </source>
</evidence>
<comment type="caution">
    <text evidence="2">The sequence shown here is derived from an EMBL/GenBank/DDBJ whole genome shotgun (WGS) entry which is preliminary data.</text>
</comment>
<dbReference type="EMBL" id="LVCJ01000038">
    <property type="protein sequence ID" value="OAL34498.1"/>
    <property type="molecule type" value="Genomic_DNA"/>
</dbReference>
<dbReference type="Proteomes" id="UP000185904">
    <property type="component" value="Unassembled WGS sequence"/>
</dbReference>
<keyword evidence="3" id="KW-1185">Reference proteome</keyword>
<organism evidence="2 3">
    <name type="scientific">Fonsecaea nubica</name>
    <dbReference type="NCBI Taxonomy" id="856822"/>
    <lineage>
        <taxon>Eukaryota</taxon>
        <taxon>Fungi</taxon>
        <taxon>Dikarya</taxon>
        <taxon>Ascomycota</taxon>
        <taxon>Pezizomycotina</taxon>
        <taxon>Eurotiomycetes</taxon>
        <taxon>Chaetothyriomycetidae</taxon>
        <taxon>Chaetothyriales</taxon>
        <taxon>Herpotrichiellaceae</taxon>
        <taxon>Fonsecaea</taxon>
    </lineage>
</organism>
<evidence type="ECO:0000256" key="1">
    <source>
        <dbReference type="SAM" id="MobiDB-lite"/>
    </source>
</evidence>
<dbReference type="AlphaFoldDB" id="A0A178CXB3"/>
<dbReference type="RefSeq" id="XP_022499510.1">
    <property type="nucleotide sequence ID" value="XM_022644419.1"/>
</dbReference>
<evidence type="ECO:0000313" key="2">
    <source>
        <dbReference type="EMBL" id="OAL34498.1"/>
    </source>
</evidence>
<dbReference type="GeneID" id="34589543"/>
<accession>A0A178CXB3</accession>
<dbReference type="OrthoDB" id="4117972at2759"/>
<gene>
    <name evidence="2" type="ORF">AYO20_06128</name>
</gene>
<proteinExistence type="predicted"/>
<protein>
    <submittedName>
        <fullName evidence="2">Uncharacterized protein</fullName>
    </submittedName>
</protein>
<sequence length="262" mass="29489">MIPWAAFRKSSAQEPDWRVELNAENVYYYVEHGPSQHKRALDSPMLGLAHERQFAISQLGTRSVGFEKQHVALMQKALRQLSNHFTMHSTHEACRPTSPHSDYLTDCRHLVDTYNPLPPLDSLDEPCSEPSTPSPVTVSQRSSRSPLALQELMNPLPPTPSSLKRKSPDDLPSSILADDVLEAIPDLDDDALSRRHSLKYSRAGEIRGTSGASRTRRNVRMRLRSCQRQGSLHDPLETEQFEKEGQLLLHLAQSPRTVGNET</sequence>